<feature type="compositionally biased region" description="Basic and acidic residues" evidence="1">
    <location>
        <begin position="99"/>
        <end position="115"/>
    </location>
</feature>
<name>A0A7W9SX62_ARMRO</name>
<protein>
    <submittedName>
        <fullName evidence="2">Uncharacterized protein</fullName>
    </submittedName>
</protein>
<evidence type="ECO:0000313" key="3">
    <source>
        <dbReference type="Proteomes" id="UP000520814"/>
    </source>
</evidence>
<feature type="region of interest" description="Disordered" evidence="1">
    <location>
        <begin position="70"/>
        <end position="118"/>
    </location>
</feature>
<gene>
    <name evidence="2" type="ORF">HNQ39_005398</name>
</gene>
<evidence type="ECO:0000256" key="1">
    <source>
        <dbReference type="SAM" id="MobiDB-lite"/>
    </source>
</evidence>
<sequence>MNQALKPRQVALVAAVLLILALLVGYRYFTAPGNNTAPEATRELQGASVASLKIVLGPLAPPHLKVENPEELLTHPEPGPEQSGGAIGGGGMAPSPLTDEQRKRQEEQTAREKRAAQRKHKLFTDAIAYLRRAGITVTADKDAYVPEESENPVHLTLLIQGNGTVIDGRPSWGKLGYQVELERLAYLSRRATTPTTVQLQTGISPGSVGVVSQELLPRRQEEAIGKALEAFAQAWKQDNPASPH</sequence>
<dbReference type="AlphaFoldDB" id="A0A7W9SX62"/>
<dbReference type="Proteomes" id="UP000520814">
    <property type="component" value="Unassembled WGS sequence"/>
</dbReference>
<comment type="caution">
    <text evidence="2">The sequence shown here is derived from an EMBL/GenBank/DDBJ whole genome shotgun (WGS) entry which is preliminary data.</text>
</comment>
<accession>A0A7W9SX62</accession>
<dbReference type="RefSeq" id="WP_184203653.1">
    <property type="nucleotide sequence ID" value="NZ_JACHGW010000007.1"/>
</dbReference>
<organism evidence="2 3">
    <name type="scientific">Armatimonas rosea</name>
    <dbReference type="NCBI Taxonomy" id="685828"/>
    <lineage>
        <taxon>Bacteria</taxon>
        <taxon>Bacillati</taxon>
        <taxon>Armatimonadota</taxon>
        <taxon>Armatimonadia</taxon>
        <taxon>Armatimonadales</taxon>
        <taxon>Armatimonadaceae</taxon>
        <taxon>Armatimonas</taxon>
    </lineage>
</organism>
<keyword evidence="3" id="KW-1185">Reference proteome</keyword>
<proteinExistence type="predicted"/>
<evidence type="ECO:0000313" key="2">
    <source>
        <dbReference type="EMBL" id="MBB6053563.1"/>
    </source>
</evidence>
<dbReference type="EMBL" id="JACHGW010000007">
    <property type="protein sequence ID" value="MBB6053563.1"/>
    <property type="molecule type" value="Genomic_DNA"/>
</dbReference>
<reference evidence="2 3" key="1">
    <citation type="submission" date="2020-08" db="EMBL/GenBank/DDBJ databases">
        <title>Genomic Encyclopedia of Type Strains, Phase IV (KMG-IV): sequencing the most valuable type-strain genomes for metagenomic binning, comparative biology and taxonomic classification.</title>
        <authorList>
            <person name="Goeker M."/>
        </authorList>
    </citation>
    <scope>NUCLEOTIDE SEQUENCE [LARGE SCALE GENOMIC DNA]</scope>
    <source>
        <strain evidence="2 3">DSM 23562</strain>
    </source>
</reference>